<dbReference type="SUPFAM" id="SSF47862">
    <property type="entry name" value="Saposin"/>
    <property type="match status" value="1"/>
</dbReference>
<dbReference type="GO" id="GO:0061750">
    <property type="term" value="F:acid sphingomyelin phosphodiesterase activity"/>
    <property type="evidence" value="ECO:0007669"/>
    <property type="project" value="TreeGrafter"/>
</dbReference>
<dbReference type="GO" id="GO:0005764">
    <property type="term" value="C:lysosome"/>
    <property type="evidence" value="ECO:0007669"/>
    <property type="project" value="TreeGrafter"/>
</dbReference>
<gene>
    <name evidence="17" type="ORF">Fcan01_12871</name>
</gene>
<evidence type="ECO:0000256" key="15">
    <source>
        <dbReference type="SAM" id="SignalP"/>
    </source>
</evidence>
<dbReference type="InterPro" id="IPR011001">
    <property type="entry name" value="Saposin-like"/>
</dbReference>
<evidence type="ECO:0000256" key="6">
    <source>
        <dbReference type="ARBA" id="ARBA00022801"/>
    </source>
</evidence>
<feature type="disulfide bond" evidence="14">
    <location>
        <begin position="79"/>
        <end position="156"/>
    </location>
</feature>
<feature type="binding site" evidence="13">
    <location>
        <position position="454"/>
    </location>
    <ligand>
        <name>Zn(2+)</name>
        <dbReference type="ChEBI" id="CHEBI:29105"/>
        <label>2</label>
    </ligand>
</feature>
<comment type="subcellular location">
    <subcellularLocation>
        <location evidence="1">Secreted</location>
    </subcellularLocation>
</comment>
<dbReference type="GO" id="GO:0046513">
    <property type="term" value="P:ceramide biosynthetic process"/>
    <property type="evidence" value="ECO:0007669"/>
    <property type="project" value="TreeGrafter"/>
</dbReference>
<evidence type="ECO:0000256" key="8">
    <source>
        <dbReference type="ARBA" id="ARBA00023157"/>
    </source>
</evidence>
<feature type="disulfide bond" evidence="14">
    <location>
        <begin position="110"/>
        <end position="122"/>
    </location>
</feature>
<keyword evidence="10 12" id="KW-0326">Glycosidase</keyword>
<evidence type="ECO:0000256" key="5">
    <source>
        <dbReference type="ARBA" id="ARBA00022729"/>
    </source>
</evidence>
<keyword evidence="4 13" id="KW-0479">Metal-binding</keyword>
<evidence type="ECO:0000256" key="14">
    <source>
        <dbReference type="PIRSR" id="PIRSR000948-2"/>
    </source>
</evidence>
<dbReference type="InterPro" id="IPR004843">
    <property type="entry name" value="Calcineurin-like_PHP"/>
</dbReference>
<comment type="caution">
    <text evidence="17">The sequence shown here is derived from an EMBL/GenBank/DDBJ whole genome shotgun (WGS) entry which is preliminary data.</text>
</comment>
<comment type="function">
    <text evidence="12">Converts sphingomyelin to ceramide.</text>
</comment>
<dbReference type="PANTHER" id="PTHR10340:SF34">
    <property type="entry name" value="SPHINGOMYELIN PHOSPHODIESTERASE"/>
    <property type="match status" value="1"/>
</dbReference>
<feature type="binding site" evidence="13">
    <location>
        <position position="311"/>
    </location>
    <ligand>
        <name>Zn(2+)</name>
        <dbReference type="ChEBI" id="CHEBI:29105"/>
        <label>2</label>
    </ligand>
</feature>
<dbReference type="InterPro" id="IPR041805">
    <property type="entry name" value="ASMase/PPN1_MPP"/>
</dbReference>
<dbReference type="PIRSF" id="PIRSF000948">
    <property type="entry name" value="Sphingomy_PDE"/>
    <property type="match status" value="1"/>
</dbReference>
<evidence type="ECO:0000256" key="12">
    <source>
        <dbReference type="PIRNR" id="PIRNR000948"/>
    </source>
</evidence>
<feature type="disulfide bond" evidence="14">
    <location>
        <begin position="212"/>
        <end position="217"/>
    </location>
</feature>
<feature type="binding site" evidence="13">
    <location>
        <position position="197"/>
    </location>
    <ligand>
        <name>Zn(2+)</name>
        <dbReference type="ChEBI" id="CHEBI:29105"/>
        <label>1</label>
    </ligand>
</feature>
<comment type="catalytic activity">
    <reaction evidence="11">
        <text>a sphingomyelin + H2O = phosphocholine + an N-acylsphing-4-enine + H(+)</text>
        <dbReference type="Rhea" id="RHEA:19253"/>
        <dbReference type="ChEBI" id="CHEBI:15377"/>
        <dbReference type="ChEBI" id="CHEBI:15378"/>
        <dbReference type="ChEBI" id="CHEBI:17636"/>
        <dbReference type="ChEBI" id="CHEBI:52639"/>
        <dbReference type="ChEBI" id="CHEBI:295975"/>
        <dbReference type="EC" id="3.1.4.12"/>
    </reaction>
    <physiologicalReaction direction="left-to-right" evidence="11">
        <dbReference type="Rhea" id="RHEA:19254"/>
    </physiologicalReaction>
</comment>
<dbReference type="InterPro" id="IPR011160">
    <property type="entry name" value="Sphingomy_PDE"/>
</dbReference>
<evidence type="ECO:0000256" key="2">
    <source>
        <dbReference type="ARBA" id="ARBA00008234"/>
    </source>
</evidence>
<comment type="similarity">
    <text evidence="2 12">Belongs to the acid sphingomyelinase family.</text>
</comment>
<keyword evidence="5 15" id="KW-0732">Signal</keyword>
<evidence type="ECO:0000256" key="11">
    <source>
        <dbReference type="ARBA" id="ARBA00047268"/>
    </source>
</evidence>
<reference evidence="17 18" key="1">
    <citation type="submission" date="2015-12" db="EMBL/GenBank/DDBJ databases">
        <title>The genome of Folsomia candida.</title>
        <authorList>
            <person name="Faddeeva A."/>
            <person name="Derks M.F."/>
            <person name="Anvar Y."/>
            <person name="Smit S."/>
            <person name="Van Straalen N."/>
            <person name="Roelofs D."/>
        </authorList>
    </citation>
    <scope>NUCLEOTIDE SEQUENCE [LARGE SCALE GENOMIC DNA]</scope>
    <source>
        <strain evidence="17 18">VU population</strain>
        <tissue evidence="17">Whole body</tissue>
    </source>
</reference>
<feature type="disulfide bond" evidence="14">
    <location>
        <begin position="583"/>
        <end position="589"/>
    </location>
</feature>
<feature type="binding site" evidence="13">
    <location>
        <position position="269"/>
    </location>
    <ligand>
        <name>Zn(2+)</name>
        <dbReference type="ChEBI" id="CHEBI:29105"/>
        <label>1</label>
    </ligand>
</feature>
<feature type="disulfide bond" evidence="14">
    <location>
        <begin position="380"/>
        <end position="428"/>
    </location>
</feature>
<dbReference type="AlphaFoldDB" id="A0A226E2A4"/>
<evidence type="ECO:0000256" key="4">
    <source>
        <dbReference type="ARBA" id="ARBA00022723"/>
    </source>
</evidence>
<feature type="binding site" evidence="13">
    <location>
        <position position="269"/>
    </location>
    <ligand>
        <name>Zn(2+)</name>
        <dbReference type="ChEBI" id="CHEBI:29105"/>
        <label>2</label>
    </ligand>
</feature>
<keyword evidence="9" id="KW-0325">Glycoprotein</keyword>
<dbReference type="CDD" id="cd00842">
    <property type="entry name" value="MPP_ASMase"/>
    <property type="match status" value="1"/>
</dbReference>
<dbReference type="EMBL" id="LNIX01000007">
    <property type="protein sequence ID" value="OXA51875.1"/>
    <property type="molecule type" value="Genomic_DNA"/>
</dbReference>
<feature type="binding site" evidence="13">
    <location>
        <position position="456"/>
    </location>
    <ligand>
        <name>Zn(2+)</name>
        <dbReference type="ChEBI" id="CHEBI:29105"/>
        <label>1</label>
    </ligand>
</feature>
<dbReference type="EC" id="3.1.4.12" evidence="12"/>
<dbReference type="OrthoDB" id="8251059at2759"/>
<organism evidence="17 18">
    <name type="scientific">Folsomia candida</name>
    <name type="common">Springtail</name>
    <dbReference type="NCBI Taxonomy" id="158441"/>
    <lineage>
        <taxon>Eukaryota</taxon>
        <taxon>Metazoa</taxon>
        <taxon>Ecdysozoa</taxon>
        <taxon>Arthropoda</taxon>
        <taxon>Hexapoda</taxon>
        <taxon>Collembola</taxon>
        <taxon>Entomobryomorpha</taxon>
        <taxon>Isotomoidea</taxon>
        <taxon>Isotomidae</taxon>
        <taxon>Proisotominae</taxon>
        <taxon>Folsomia</taxon>
    </lineage>
</organism>
<sequence>MNIIRKLLYTCVFLFIAFACSSNAAEKEQDFSALQERVIKFIQPYRTHIQKWFWRVSGVTYNNPFASENPSSLATFVDCEVCTQALPFLKEILQTGIPEELLIQLITVACIALDLAPARRICQPTVEKYAKPATYIFRDKPDLNFDDFCGILNPGCTPVSEHLTSWKIRLNNEKPLIKPRPLPPPSVALSKIIHFTDIHLDLHYTPGKNTVCDLPACCRVENGEPANETLGAKTFGSLGCALPTAGLEAMYQHARDTHHDARFIFLTGDYIHSNVWEYGQEENRMHLEHVSQLLKDTFQDTSVEIYPLIGNHEPDICNLYPPESAWGNFSLTWMYDAVIRPYEDSIPVNQVNLFRKYGYYSVQSKADRNLRIVVLNTNLCYIDNFWLPTAPIDPFNQLQWFADTMDLAERFGQKVFIIGHISPGSYDCWPTWSHQFNRVISRYEAIIKGQWYGHEHDQNYKITFAEGTNRPISVSYVDGSGLPDGMNPAYNVFYADGERGNESTWEIVNHETWILNLTASNDNPKNEPVFSQILDAQTHYKVSSMVPEEVHDFIKRMVCDDELFLAYQKVNIKGDDSPRFKPCGNDVACKSVALRNLFVANTADVSHRDELGRMILSVDCSETEGEGKGHSLAPSSIIGWTLSLITVLVGYYGERY</sequence>
<dbReference type="GO" id="GO:0005615">
    <property type="term" value="C:extracellular space"/>
    <property type="evidence" value="ECO:0007669"/>
    <property type="project" value="TreeGrafter"/>
</dbReference>
<feature type="binding site" evidence="13">
    <location>
        <position position="199"/>
    </location>
    <ligand>
        <name>Zn(2+)</name>
        <dbReference type="ChEBI" id="CHEBI:29105"/>
        <label>1</label>
    </ligand>
</feature>
<keyword evidence="7 13" id="KW-0862">Zinc</keyword>
<evidence type="ECO:0000256" key="9">
    <source>
        <dbReference type="ARBA" id="ARBA00023180"/>
    </source>
</evidence>
<evidence type="ECO:0000313" key="17">
    <source>
        <dbReference type="EMBL" id="OXA51875.1"/>
    </source>
</evidence>
<dbReference type="GO" id="GO:0016020">
    <property type="term" value="C:membrane"/>
    <property type="evidence" value="ECO:0007669"/>
    <property type="project" value="GOC"/>
</dbReference>
<dbReference type="SUPFAM" id="SSF56300">
    <property type="entry name" value="Metallo-dependent phosphatases"/>
    <property type="match status" value="1"/>
</dbReference>
<dbReference type="GO" id="GO:0046872">
    <property type="term" value="F:metal ion binding"/>
    <property type="evidence" value="ECO:0007669"/>
    <property type="project" value="UniProtKB-KW"/>
</dbReference>
<dbReference type="Pfam" id="PF00149">
    <property type="entry name" value="Metallophos"/>
    <property type="match status" value="1"/>
</dbReference>
<feature type="chain" id="PRO_5012240248" description="Sphingomyelin phosphodiesterase" evidence="15">
    <location>
        <begin position="25"/>
        <end position="656"/>
    </location>
</feature>
<evidence type="ECO:0000259" key="16">
    <source>
        <dbReference type="PROSITE" id="PS50015"/>
    </source>
</evidence>
<keyword evidence="18" id="KW-1185">Reference proteome</keyword>
<evidence type="ECO:0000256" key="10">
    <source>
        <dbReference type="ARBA" id="ARBA00023295"/>
    </source>
</evidence>
<protein>
    <recommendedName>
        <fullName evidence="12">Sphingomyelin phosphodiesterase</fullName>
        <ecNumber evidence="12">3.1.4.12</ecNumber>
    </recommendedName>
</protein>
<evidence type="ECO:0000256" key="13">
    <source>
        <dbReference type="PIRSR" id="PIRSR000948-1"/>
    </source>
</evidence>
<feature type="domain" description="Saposin B-type" evidence="16">
    <location>
        <begin position="75"/>
        <end position="160"/>
    </location>
</feature>
<dbReference type="GO" id="GO:0006685">
    <property type="term" value="P:sphingomyelin catabolic process"/>
    <property type="evidence" value="ECO:0007669"/>
    <property type="project" value="UniProtKB-UniRule"/>
</dbReference>
<evidence type="ECO:0000313" key="18">
    <source>
        <dbReference type="Proteomes" id="UP000198287"/>
    </source>
</evidence>
<keyword evidence="6 12" id="KW-0378">Hydrolase</keyword>
<proteinExistence type="inferred from homology"/>
<dbReference type="InterPro" id="IPR029052">
    <property type="entry name" value="Metallo-depent_PP-like"/>
</dbReference>
<evidence type="ECO:0000256" key="1">
    <source>
        <dbReference type="ARBA" id="ARBA00004613"/>
    </source>
</evidence>
<dbReference type="Gene3D" id="3.60.21.10">
    <property type="match status" value="1"/>
</dbReference>
<dbReference type="Proteomes" id="UP000198287">
    <property type="component" value="Unassembled WGS sequence"/>
</dbReference>
<dbReference type="PROSITE" id="PS50015">
    <property type="entry name" value="SAP_B"/>
    <property type="match status" value="1"/>
</dbReference>
<dbReference type="GO" id="GO:0016798">
    <property type="term" value="F:hydrolase activity, acting on glycosyl bonds"/>
    <property type="evidence" value="ECO:0007669"/>
    <property type="project" value="UniProtKB-KW"/>
</dbReference>
<keyword evidence="3" id="KW-0964">Secreted</keyword>
<dbReference type="PROSITE" id="PS51257">
    <property type="entry name" value="PROKAR_LIPOPROTEIN"/>
    <property type="match status" value="1"/>
</dbReference>
<feature type="signal peptide" evidence="15">
    <location>
        <begin position="1"/>
        <end position="24"/>
    </location>
</feature>
<feature type="binding site" evidence="13">
    <location>
        <position position="420"/>
    </location>
    <ligand>
        <name>Zn(2+)</name>
        <dbReference type="ChEBI" id="CHEBI:29105"/>
        <label>2</label>
    </ligand>
</feature>
<dbReference type="STRING" id="158441.A0A226E2A4"/>
<dbReference type="InterPro" id="IPR008139">
    <property type="entry name" value="SaposinB_dom"/>
</dbReference>
<accession>A0A226E2A4</accession>
<comment type="cofactor">
    <cofactor evidence="13">
        <name>Zn(2+)</name>
        <dbReference type="ChEBI" id="CHEBI:29105"/>
    </cofactor>
    <text evidence="13">Binds 2 Zn(2+) ions per subunit.</text>
</comment>
<keyword evidence="8 14" id="KW-1015">Disulfide bond</keyword>
<dbReference type="PANTHER" id="PTHR10340">
    <property type="entry name" value="SPHINGOMYELIN PHOSPHODIESTERASE"/>
    <property type="match status" value="1"/>
</dbReference>
<feature type="disulfide bond" evidence="14">
    <location>
        <begin position="218"/>
        <end position="240"/>
    </location>
</feature>
<name>A0A226E2A4_FOLCA</name>
<evidence type="ECO:0000256" key="7">
    <source>
        <dbReference type="ARBA" id="ARBA00022833"/>
    </source>
</evidence>
<evidence type="ECO:0000256" key="3">
    <source>
        <dbReference type="ARBA" id="ARBA00022525"/>
    </source>
</evidence>